<organism evidence="1 2">
    <name type="scientific">Sphaerobolus stellatus (strain SS14)</name>
    <dbReference type="NCBI Taxonomy" id="990650"/>
    <lineage>
        <taxon>Eukaryota</taxon>
        <taxon>Fungi</taxon>
        <taxon>Dikarya</taxon>
        <taxon>Basidiomycota</taxon>
        <taxon>Agaricomycotina</taxon>
        <taxon>Agaricomycetes</taxon>
        <taxon>Phallomycetidae</taxon>
        <taxon>Geastrales</taxon>
        <taxon>Sphaerobolaceae</taxon>
        <taxon>Sphaerobolus</taxon>
    </lineage>
</organism>
<dbReference type="EMBL" id="KN837704">
    <property type="protein sequence ID" value="KIJ23366.1"/>
    <property type="molecule type" value="Genomic_DNA"/>
</dbReference>
<accession>A0A0C9UD78</accession>
<evidence type="ECO:0000313" key="2">
    <source>
        <dbReference type="Proteomes" id="UP000054279"/>
    </source>
</evidence>
<reference evidence="1 2" key="1">
    <citation type="submission" date="2014-06" db="EMBL/GenBank/DDBJ databases">
        <title>Evolutionary Origins and Diversification of the Mycorrhizal Mutualists.</title>
        <authorList>
            <consortium name="DOE Joint Genome Institute"/>
            <consortium name="Mycorrhizal Genomics Consortium"/>
            <person name="Kohler A."/>
            <person name="Kuo A."/>
            <person name="Nagy L.G."/>
            <person name="Floudas D."/>
            <person name="Copeland A."/>
            <person name="Barry K.W."/>
            <person name="Cichocki N."/>
            <person name="Veneault-Fourrey C."/>
            <person name="LaButti K."/>
            <person name="Lindquist E.A."/>
            <person name="Lipzen A."/>
            <person name="Lundell T."/>
            <person name="Morin E."/>
            <person name="Murat C."/>
            <person name="Riley R."/>
            <person name="Ohm R."/>
            <person name="Sun H."/>
            <person name="Tunlid A."/>
            <person name="Henrissat B."/>
            <person name="Grigoriev I.V."/>
            <person name="Hibbett D.S."/>
            <person name="Martin F."/>
        </authorList>
    </citation>
    <scope>NUCLEOTIDE SEQUENCE [LARGE SCALE GENOMIC DNA]</scope>
    <source>
        <strain evidence="1 2">SS14</strain>
    </source>
</reference>
<dbReference type="Proteomes" id="UP000054279">
    <property type="component" value="Unassembled WGS sequence"/>
</dbReference>
<name>A0A0C9UD78_SPHS4</name>
<keyword evidence="2" id="KW-1185">Reference proteome</keyword>
<proteinExistence type="predicted"/>
<gene>
    <name evidence="1" type="ORF">M422DRAFT_39649</name>
</gene>
<protein>
    <submittedName>
        <fullName evidence="1">Uncharacterized protein</fullName>
    </submittedName>
</protein>
<dbReference type="HOGENOM" id="CLU_2777574_0_0_1"/>
<sequence>MDDLGETIEDEPNHVWLTDKCPIYQMLSSCIRYLYHLNTSKQAHNIDMLHFNLSHLSPCVPPYPFLIVL</sequence>
<dbReference type="AlphaFoldDB" id="A0A0C9UD78"/>
<evidence type="ECO:0000313" key="1">
    <source>
        <dbReference type="EMBL" id="KIJ23366.1"/>
    </source>
</evidence>